<evidence type="ECO:0000256" key="1">
    <source>
        <dbReference type="ARBA" id="ARBA00004167"/>
    </source>
</evidence>
<dbReference type="GO" id="GO:0005886">
    <property type="term" value="C:plasma membrane"/>
    <property type="evidence" value="ECO:0007669"/>
    <property type="project" value="TreeGrafter"/>
</dbReference>
<evidence type="ECO:0000256" key="8">
    <source>
        <dbReference type="PROSITE-ProRule" id="PRU00124"/>
    </source>
</evidence>
<dbReference type="EMBL" id="CARXXK010000005">
    <property type="protein sequence ID" value="CAI6369590.1"/>
    <property type="molecule type" value="Genomic_DNA"/>
</dbReference>
<dbReference type="CDD" id="cd00112">
    <property type="entry name" value="LDLa"/>
    <property type="match status" value="1"/>
</dbReference>
<dbReference type="InterPro" id="IPR002172">
    <property type="entry name" value="LDrepeatLR_classA_rpt"/>
</dbReference>
<proteinExistence type="predicted"/>
<dbReference type="PROSITE" id="PS01209">
    <property type="entry name" value="LDLRA_1"/>
    <property type="match status" value="1"/>
</dbReference>
<feature type="chain" id="PRO_5043505435" evidence="9">
    <location>
        <begin position="23"/>
        <end position="127"/>
    </location>
</feature>
<comment type="caution">
    <text evidence="10">The sequence shown here is derived from an EMBL/GenBank/DDBJ whole genome shotgun (WGS) entry which is preliminary data.</text>
</comment>
<evidence type="ECO:0000313" key="10">
    <source>
        <dbReference type="EMBL" id="CAI6369590.1"/>
    </source>
</evidence>
<reference evidence="10 11" key="1">
    <citation type="submission" date="2023-01" db="EMBL/GenBank/DDBJ databases">
        <authorList>
            <person name="Whitehead M."/>
        </authorList>
    </citation>
    <scope>NUCLEOTIDE SEQUENCE [LARGE SCALE GENOMIC DNA]</scope>
</reference>
<keyword evidence="7 8" id="KW-1015">Disulfide bond</keyword>
<dbReference type="SMART" id="SM00192">
    <property type="entry name" value="LDLa"/>
    <property type="match status" value="2"/>
</dbReference>
<keyword evidence="5" id="KW-1133">Transmembrane helix</keyword>
<organism evidence="10 11">
    <name type="scientific">Macrosiphum euphorbiae</name>
    <name type="common">potato aphid</name>
    <dbReference type="NCBI Taxonomy" id="13131"/>
    <lineage>
        <taxon>Eukaryota</taxon>
        <taxon>Metazoa</taxon>
        <taxon>Ecdysozoa</taxon>
        <taxon>Arthropoda</taxon>
        <taxon>Hexapoda</taxon>
        <taxon>Insecta</taxon>
        <taxon>Pterygota</taxon>
        <taxon>Neoptera</taxon>
        <taxon>Paraneoptera</taxon>
        <taxon>Hemiptera</taxon>
        <taxon>Sternorrhyncha</taxon>
        <taxon>Aphidomorpha</taxon>
        <taxon>Aphidoidea</taxon>
        <taxon>Aphididae</taxon>
        <taxon>Macrosiphini</taxon>
        <taxon>Macrosiphum</taxon>
    </lineage>
</organism>
<dbReference type="Proteomes" id="UP001160148">
    <property type="component" value="Unassembled WGS sequence"/>
</dbReference>
<evidence type="ECO:0000256" key="4">
    <source>
        <dbReference type="ARBA" id="ARBA00022737"/>
    </source>
</evidence>
<dbReference type="PROSITE" id="PS50068">
    <property type="entry name" value="LDLRA_2"/>
    <property type="match status" value="2"/>
</dbReference>
<dbReference type="InterPro" id="IPR023415">
    <property type="entry name" value="LDLR_class-A_CS"/>
</dbReference>
<sequence length="127" mass="14275">MLCFNFFFLILLPLINFDFGDAHAGMKNNSTTVPTLCNQCLESDSCQSNLTSDVYHCDETYCIPKSFVCNGIPDCLQAQDEAVSECGCLQNEYRCTNKCIELVKRCDKIADCDGGEDEQDCSEYILY</sequence>
<evidence type="ECO:0000256" key="7">
    <source>
        <dbReference type="ARBA" id="ARBA00023157"/>
    </source>
</evidence>
<protein>
    <submittedName>
        <fullName evidence="10">Uncharacterized protein</fullName>
    </submittedName>
</protein>
<keyword evidence="6" id="KW-0472">Membrane</keyword>
<evidence type="ECO:0000256" key="6">
    <source>
        <dbReference type="ARBA" id="ARBA00023136"/>
    </source>
</evidence>
<dbReference type="GO" id="GO:0012505">
    <property type="term" value="C:endomembrane system"/>
    <property type="evidence" value="ECO:0007669"/>
    <property type="project" value="UniProtKB-SubCell"/>
</dbReference>
<feature type="disulfide bond" evidence="8">
    <location>
        <begin position="106"/>
        <end position="121"/>
    </location>
</feature>
<evidence type="ECO:0000256" key="9">
    <source>
        <dbReference type="SAM" id="SignalP"/>
    </source>
</evidence>
<dbReference type="AlphaFoldDB" id="A0AAV0XMB3"/>
<accession>A0AAV0XMB3</accession>
<keyword evidence="3" id="KW-0812">Transmembrane</keyword>
<evidence type="ECO:0000313" key="11">
    <source>
        <dbReference type="Proteomes" id="UP001160148"/>
    </source>
</evidence>
<comment type="caution">
    <text evidence="8">Lacks conserved residue(s) required for the propagation of feature annotation.</text>
</comment>
<dbReference type="InterPro" id="IPR036055">
    <property type="entry name" value="LDL_receptor-like_sf"/>
</dbReference>
<dbReference type="InterPro" id="IPR050685">
    <property type="entry name" value="LDLR"/>
</dbReference>
<dbReference type="SUPFAM" id="SSF57424">
    <property type="entry name" value="LDL receptor-like module"/>
    <property type="match status" value="2"/>
</dbReference>
<dbReference type="Pfam" id="PF00057">
    <property type="entry name" value="Ldl_recept_a"/>
    <property type="match status" value="2"/>
</dbReference>
<gene>
    <name evidence="10" type="ORF">MEUPH1_LOCUS23814</name>
</gene>
<evidence type="ECO:0000256" key="3">
    <source>
        <dbReference type="ARBA" id="ARBA00022692"/>
    </source>
</evidence>
<evidence type="ECO:0000256" key="2">
    <source>
        <dbReference type="ARBA" id="ARBA00004308"/>
    </source>
</evidence>
<feature type="disulfide bond" evidence="8">
    <location>
        <begin position="57"/>
        <end position="75"/>
    </location>
</feature>
<name>A0AAV0XMB3_9HEMI</name>
<dbReference type="PANTHER" id="PTHR24270">
    <property type="entry name" value="LOW-DENSITY LIPOPROTEIN RECEPTOR-RELATED"/>
    <property type="match status" value="1"/>
</dbReference>
<dbReference type="Gene3D" id="4.10.400.10">
    <property type="entry name" value="Low-density Lipoprotein Receptor"/>
    <property type="match status" value="2"/>
</dbReference>
<evidence type="ECO:0000256" key="5">
    <source>
        <dbReference type="ARBA" id="ARBA00022989"/>
    </source>
</evidence>
<keyword evidence="4" id="KW-0677">Repeat</keyword>
<feature type="signal peptide" evidence="9">
    <location>
        <begin position="1"/>
        <end position="22"/>
    </location>
</feature>
<dbReference type="PRINTS" id="PR00261">
    <property type="entry name" value="LDLRECEPTOR"/>
</dbReference>
<comment type="subcellular location">
    <subcellularLocation>
        <location evidence="2">Endomembrane system</location>
    </subcellularLocation>
    <subcellularLocation>
        <location evidence="1">Membrane</location>
        <topology evidence="1">Single-pass membrane protein</topology>
    </subcellularLocation>
</comment>
<dbReference type="GO" id="GO:0016192">
    <property type="term" value="P:vesicle-mediated transport"/>
    <property type="evidence" value="ECO:0007669"/>
    <property type="project" value="UniProtKB-ARBA"/>
</dbReference>
<keyword evidence="11" id="KW-1185">Reference proteome</keyword>
<keyword evidence="9" id="KW-0732">Signal</keyword>